<reference evidence="5" key="1">
    <citation type="journal article" date="2019" name="Int. J. Syst. Evol. Microbiol.">
        <title>The Global Catalogue of Microorganisms (GCM) 10K type strain sequencing project: providing services to taxonomists for standard genome sequencing and annotation.</title>
        <authorList>
            <consortium name="The Broad Institute Genomics Platform"/>
            <consortium name="The Broad Institute Genome Sequencing Center for Infectious Disease"/>
            <person name="Wu L."/>
            <person name="Ma J."/>
        </authorList>
    </citation>
    <scope>NUCLEOTIDE SEQUENCE [LARGE SCALE GENOMIC DNA]</scope>
    <source>
        <strain evidence="5">KCTC 42644</strain>
    </source>
</reference>
<protein>
    <submittedName>
        <fullName evidence="4">SPOR domain-containing protein</fullName>
    </submittedName>
</protein>
<evidence type="ECO:0000313" key="4">
    <source>
        <dbReference type="EMBL" id="MFC3713135.1"/>
    </source>
</evidence>
<dbReference type="Pfam" id="PF05036">
    <property type="entry name" value="SPOR"/>
    <property type="match status" value="1"/>
</dbReference>
<dbReference type="Pfam" id="PF14559">
    <property type="entry name" value="TPR_19"/>
    <property type="match status" value="1"/>
</dbReference>
<dbReference type="SUPFAM" id="SSF110997">
    <property type="entry name" value="Sporulation related repeat"/>
    <property type="match status" value="1"/>
</dbReference>
<proteinExistence type="predicted"/>
<gene>
    <name evidence="4" type="ORF">ACFOMD_11160</name>
</gene>
<name>A0ABV7XCG4_9SPHN</name>
<dbReference type="Gene3D" id="3.30.70.1070">
    <property type="entry name" value="Sporulation related repeat"/>
    <property type="match status" value="1"/>
</dbReference>
<sequence>MAIKAIQALLLVATALTAAGCQQGAATKAMNAQPSRGAAVLQAQVQAAAEQQMRGAGIAMAEAKVEVAPADIEARRTLAQVYLASGRFRSAAQAYDDALGLAPGDSALRLKKALALLAQGNAVAAVGELDRIASLPDAGLAYALAGQTARGVELLEAAARGAEASPRIRQNLALAYALDGQWARARVVAAQDLDPQAVEGRMRHWALLASTADPAAQTAGLLAVTPDGGDPGRPIGLAYVAPMAAPAVQVADVAAPPTLTTSPPVQVALRKASLSVPTPAPARQWVVQLGAYDTPELVDSNWATLQRRVGDLLDGRAPSRSEKMVGEKRYYRLSVAGFSQRGAAIDLCEALQARQKDCFVRRVGPAVPQPTRA</sequence>
<evidence type="ECO:0000313" key="5">
    <source>
        <dbReference type="Proteomes" id="UP001595615"/>
    </source>
</evidence>
<feature type="chain" id="PRO_5046516549" evidence="2">
    <location>
        <begin position="19"/>
        <end position="373"/>
    </location>
</feature>
<dbReference type="PROSITE" id="PS51724">
    <property type="entry name" value="SPOR"/>
    <property type="match status" value="1"/>
</dbReference>
<dbReference type="InterPro" id="IPR019734">
    <property type="entry name" value="TPR_rpt"/>
</dbReference>
<organism evidence="4 5">
    <name type="scientific">Sphingoaurantiacus capsulatus</name>
    <dbReference type="NCBI Taxonomy" id="1771310"/>
    <lineage>
        <taxon>Bacteria</taxon>
        <taxon>Pseudomonadati</taxon>
        <taxon>Pseudomonadota</taxon>
        <taxon>Alphaproteobacteria</taxon>
        <taxon>Sphingomonadales</taxon>
        <taxon>Sphingosinicellaceae</taxon>
        <taxon>Sphingoaurantiacus</taxon>
    </lineage>
</organism>
<accession>A0ABV7XCG4</accession>
<feature type="domain" description="SPOR" evidence="3">
    <location>
        <begin position="279"/>
        <end position="363"/>
    </location>
</feature>
<keyword evidence="2" id="KW-0732">Signal</keyword>
<dbReference type="Proteomes" id="UP001595615">
    <property type="component" value="Unassembled WGS sequence"/>
</dbReference>
<dbReference type="InterPro" id="IPR007730">
    <property type="entry name" value="SPOR-like_dom"/>
</dbReference>
<keyword evidence="5" id="KW-1185">Reference proteome</keyword>
<feature type="repeat" description="TPR" evidence="1">
    <location>
        <begin position="72"/>
        <end position="105"/>
    </location>
</feature>
<dbReference type="InterPro" id="IPR036680">
    <property type="entry name" value="SPOR-like_sf"/>
</dbReference>
<evidence type="ECO:0000259" key="3">
    <source>
        <dbReference type="PROSITE" id="PS51724"/>
    </source>
</evidence>
<comment type="caution">
    <text evidence="4">The sequence shown here is derived from an EMBL/GenBank/DDBJ whole genome shotgun (WGS) entry which is preliminary data.</text>
</comment>
<keyword evidence="1" id="KW-0802">TPR repeat</keyword>
<evidence type="ECO:0000256" key="2">
    <source>
        <dbReference type="SAM" id="SignalP"/>
    </source>
</evidence>
<evidence type="ECO:0000256" key="1">
    <source>
        <dbReference type="PROSITE-ProRule" id="PRU00339"/>
    </source>
</evidence>
<dbReference type="RefSeq" id="WP_380861336.1">
    <property type="nucleotide sequence ID" value="NZ_JBHRXV010000010.1"/>
</dbReference>
<dbReference type="PROSITE" id="PS51257">
    <property type="entry name" value="PROKAR_LIPOPROTEIN"/>
    <property type="match status" value="1"/>
</dbReference>
<dbReference type="SUPFAM" id="SSF48452">
    <property type="entry name" value="TPR-like"/>
    <property type="match status" value="1"/>
</dbReference>
<dbReference type="InterPro" id="IPR011990">
    <property type="entry name" value="TPR-like_helical_dom_sf"/>
</dbReference>
<dbReference type="Gene3D" id="1.25.40.10">
    <property type="entry name" value="Tetratricopeptide repeat domain"/>
    <property type="match status" value="1"/>
</dbReference>
<dbReference type="EMBL" id="JBHRXV010000010">
    <property type="protein sequence ID" value="MFC3713135.1"/>
    <property type="molecule type" value="Genomic_DNA"/>
</dbReference>
<feature type="signal peptide" evidence="2">
    <location>
        <begin position="1"/>
        <end position="18"/>
    </location>
</feature>
<dbReference type="PROSITE" id="PS50005">
    <property type="entry name" value="TPR"/>
    <property type="match status" value="1"/>
</dbReference>